<organism evidence="2 3">
    <name type="scientific">Beggiatoa leptomitoformis</name>
    <dbReference type="NCBI Taxonomy" id="288004"/>
    <lineage>
        <taxon>Bacteria</taxon>
        <taxon>Pseudomonadati</taxon>
        <taxon>Pseudomonadota</taxon>
        <taxon>Gammaproteobacteria</taxon>
        <taxon>Thiotrichales</taxon>
        <taxon>Thiotrichaceae</taxon>
        <taxon>Beggiatoa</taxon>
    </lineage>
</organism>
<dbReference type="OrthoDB" id="5625505at2"/>
<name>A0A2N9YHJ2_9GAMM</name>
<protein>
    <recommendedName>
        <fullName evidence="1">PilZ domain-containing protein</fullName>
    </recommendedName>
</protein>
<accession>A0A2N9YHJ2</accession>
<evidence type="ECO:0000313" key="3">
    <source>
        <dbReference type="Proteomes" id="UP000234271"/>
    </source>
</evidence>
<sequence>MKERRQFKRQVLVMFLHLFDSETGKVLGYLGDISSNGLLLISETPIDVGKKVIIGIRLQKLEADLHYVDMTTDKHICCMAQSRWVGKVDHELYATGFMLLEPPDNVVAEIQTIIKRIGKEEGDETAAETHKYIDAMLHLDKTLTHDERVAIAHDIQELQGVAFVSFQDNLPHVLIVEHNTEEISADAILKHLIGQQIQAELVTIKV</sequence>
<dbReference type="Pfam" id="PF07238">
    <property type="entry name" value="PilZ"/>
    <property type="match status" value="1"/>
</dbReference>
<gene>
    <name evidence="2" type="ORF">BLE401_15435</name>
</gene>
<keyword evidence="3" id="KW-1185">Reference proteome</keyword>
<proteinExistence type="predicted"/>
<dbReference type="GO" id="GO:0035438">
    <property type="term" value="F:cyclic-di-GMP binding"/>
    <property type="evidence" value="ECO:0007669"/>
    <property type="project" value="InterPro"/>
</dbReference>
<dbReference type="InterPro" id="IPR009875">
    <property type="entry name" value="PilZ_domain"/>
</dbReference>
<dbReference type="STRING" id="288004.AL038_08875"/>
<dbReference type="Proteomes" id="UP000234271">
    <property type="component" value="Chromosome"/>
</dbReference>
<dbReference type="SUPFAM" id="SSF141371">
    <property type="entry name" value="PilZ domain-like"/>
    <property type="match status" value="1"/>
</dbReference>
<dbReference type="AlphaFoldDB" id="A0A2N9YHJ2"/>
<feature type="domain" description="PilZ" evidence="1">
    <location>
        <begin position="3"/>
        <end position="78"/>
    </location>
</feature>
<dbReference type="KEGG" id="blep:AL038_08875"/>
<dbReference type="RefSeq" id="WP_062151963.1">
    <property type="nucleotide sequence ID" value="NZ_CP012373.2"/>
</dbReference>
<evidence type="ECO:0000259" key="1">
    <source>
        <dbReference type="Pfam" id="PF07238"/>
    </source>
</evidence>
<evidence type="ECO:0000313" key="2">
    <source>
        <dbReference type="EMBL" id="AUI69954.1"/>
    </source>
</evidence>
<dbReference type="EMBL" id="CP018889">
    <property type="protein sequence ID" value="AUI69954.1"/>
    <property type="molecule type" value="Genomic_DNA"/>
</dbReference>
<reference evidence="3" key="1">
    <citation type="submission" date="2016-12" db="EMBL/GenBank/DDBJ databases">
        <title>Complete Genome Sequence of Beggiatoa leptomitiformis D-401.</title>
        <authorList>
            <person name="Fomenkov A."/>
            <person name="Vincze T."/>
            <person name="Grabovich M."/>
            <person name="Anton B.P."/>
            <person name="Dubinina G."/>
            <person name="Orlova M."/>
            <person name="Belousova E."/>
            <person name="Roberts R.J."/>
        </authorList>
    </citation>
    <scope>NUCLEOTIDE SEQUENCE [LARGE SCALE GENOMIC DNA]</scope>
    <source>
        <strain evidence="3">D-401</strain>
    </source>
</reference>